<dbReference type="Pfam" id="PF00903">
    <property type="entry name" value="Glyoxalase"/>
    <property type="match status" value="1"/>
</dbReference>
<dbReference type="KEGG" id="mass:CR152_02265"/>
<keyword evidence="3" id="KW-1185">Reference proteome</keyword>
<protein>
    <submittedName>
        <fullName evidence="2">Glyoxalase</fullName>
    </submittedName>
</protein>
<dbReference type="RefSeq" id="WP_099873423.1">
    <property type="nucleotide sequence ID" value="NZ_CP024608.1"/>
</dbReference>
<organism evidence="2 3">
    <name type="scientific">Massilia violaceinigra</name>
    <dbReference type="NCBI Taxonomy" id="2045208"/>
    <lineage>
        <taxon>Bacteria</taxon>
        <taxon>Pseudomonadati</taxon>
        <taxon>Pseudomonadota</taxon>
        <taxon>Betaproteobacteria</taxon>
        <taxon>Burkholderiales</taxon>
        <taxon>Oxalobacteraceae</taxon>
        <taxon>Telluria group</taxon>
        <taxon>Massilia</taxon>
    </lineage>
</organism>
<dbReference type="AlphaFoldDB" id="A0A2D2DEQ1"/>
<sequence length="121" mass="12693">MASITGIDHVQVAMPVGGEAQARAFYSGVLGLAEVPKPAHLAVRGGAWFQCGAAQLHLGADSAFQSARKAHPALIVDGFDEFVGALADVGVQVQLEEMVAGLRRATVNDPFGNKVELIEQR</sequence>
<feature type="domain" description="VOC" evidence="1">
    <location>
        <begin position="6"/>
        <end position="120"/>
    </location>
</feature>
<dbReference type="EMBL" id="CP024608">
    <property type="protein sequence ID" value="ATQ73466.1"/>
    <property type="molecule type" value="Genomic_DNA"/>
</dbReference>
<dbReference type="InterPro" id="IPR029068">
    <property type="entry name" value="Glyas_Bleomycin-R_OHBP_Dase"/>
</dbReference>
<reference evidence="2" key="1">
    <citation type="submission" date="2017-10" db="EMBL/GenBank/DDBJ databases">
        <title>Massilia psychrophilum sp. nov., a novel purple-pigmented bacterium isolated from Tianshan glacier, Xinjiang Municipality, China.</title>
        <authorList>
            <person name="Wang H."/>
        </authorList>
    </citation>
    <scope>NUCLEOTIDE SEQUENCE [LARGE SCALE GENOMIC DNA]</scope>
    <source>
        <strain evidence="2">B2</strain>
    </source>
</reference>
<evidence type="ECO:0000313" key="3">
    <source>
        <dbReference type="Proteomes" id="UP000229897"/>
    </source>
</evidence>
<dbReference type="Gene3D" id="3.10.180.10">
    <property type="entry name" value="2,3-Dihydroxybiphenyl 1,2-Dioxygenase, domain 1"/>
    <property type="match status" value="1"/>
</dbReference>
<dbReference type="PROSITE" id="PS51819">
    <property type="entry name" value="VOC"/>
    <property type="match status" value="1"/>
</dbReference>
<dbReference type="PANTHER" id="PTHR39175:SF1">
    <property type="entry name" value="FAMILY PROTEIN, PUTATIVE (AFU_ORTHOLOGUE AFUA_3G15060)-RELATED"/>
    <property type="match status" value="1"/>
</dbReference>
<name>A0A2D2DEQ1_9BURK</name>
<dbReference type="Proteomes" id="UP000229897">
    <property type="component" value="Chromosome"/>
</dbReference>
<accession>A0A2D2DEQ1</accession>
<dbReference type="PANTHER" id="PTHR39175">
    <property type="entry name" value="FAMILY PROTEIN, PUTATIVE (AFU_ORTHOLOGUE AFUA_3G15060)-RELATED"/>
    <property type="match status" value="1"/>
</dbReference>
<dbReference type="InterPro" id="IPR037523">
    <property type="entry name" value="VOC_core"/>
</dbReference>
<dbReference type="SUPFAM" id="SSF54593">
    <property type="entry name" value="Glyoxalase/Bleomycin resistance protein/Dihydroxybiphenyl dioxygenase"/>
    <property type="match status" value="1"/>
</dbReference>
<evidence type="ECO:0000313" key="2">
    <source>
        <dbReference type="EMBL" id="ATQ73466.1"/>
    </source>
</evidence>
<dbReference type="InterPro" id="IPR004360">
    <property type="entry name" value="Glyas_Fos-R_dOase_dom"/>
</dbReference>
<dbReference type="OrthoDB" id="9813630at2"/>
<gene>
    <name evidence="2" type="ORF">CR152_02265</name>
</gene>
<evidence type="ECO:0000259" key="1">
    <source>
        <dbReference type="PROSITE" id="PS51819"/>
    </source>
</evidence>
<proteinExistence type="predicted"/>